<reference evidence="9 10" key="1">
    <citation type="journal article" date="2007" name="Science">
        <title>Sea anemone genome reveals ancestral eumetazoan gene repertoire and genomic organization.</title>
        <authorList>
            <person name="Putnam N.H."/>
            <person name="Srivastava M."/>
            <person name="Hellsten U."/>
            <person name="Dirks B."/>
            <person name="Chapman J."/>
            <person name="Salamov A."/>
            <person name="Terry A."/>
            <person name="Shapiro H."/>
            <person name="Lindquist E."/>
            <person name="Kapitonov V.V."/>
            <person name="Jurka J."/>
            <person name="Genikhovich G."/>
            <person name="Grigoriev I.V."/>
            <person name="Lucas S.M."/>
            <person name="Steele R.E."/>
            <person name="Finnerty J.R."/>
            <person name="Technau U."/>
            <person name="Martindale M.Q."/>
            <person name="Rokhsar D.S."/>
        </authorList>
    </citation>
    <scope>NUCLEOTIDE SEQUENCE [LARGE SCALE GENOMIC DNA]</scope>
    <source>
        <strain evidence="10">CH2 X CH6</strain>
    </source>
</reference>
<evidence type="ECO:0000256" key="2">
    <source>
        <dbReference type="ARBA" id="ARBA00022884"/>
    </source>
</evidence>
<evidence type="ECO:0000259" key="8">
    <source>
        <dbReference type="PROSITE" id="PS50102"/>
    </source>
</evidence>
<evidence type="ECO:0000256" key="6">
    <source>
        <dbReference type="PROSITE-ProRule" id="PRU00176"/>
    </source>
</evidence>
<sequence>MGEECKCYIGNLDFKVNEADLQDRFSRYDVVDVQVISDRETQRPRGFAFVTFGSKKNMEDAINELDGQEFDGRSMKVNQARSREQRGGGRGGGYRSGGGGGYGGGRGGGRGYGGGRGGGGRRDYGGGSRSGCDDQDSYN</sequence>
<proteinExistence type="predicted"/>
<dbReference type="Gene3D" id="3.30.70.330">
    <property type="match status" value="1"/>
</dbReference>
<evidence type="ECO:0000313" key="9">
    <source>
        <dbReference type="EMBL" id="EDO35154.1"/>
    </source>
</evidence>
<dbReference type="InParanoid" id="A7SMB0"/>
<organism evidence="9 10">
    <name type="scientific">Nematostella vectensis</name>
    <name type="common">Starlet sea anemone</name>
    <dbReference type="NCBI Taxonomy" id="45351"/>
    <lineage>
        <taxon>Eukaryota</taxon>
        <taxon>Metazoa</taxon>
        <taxon>Cnidaria</taxon>
        <taxon>Anthozoa</taxon>
        <taxon>Hexacorallia</taxon>
        <taxon>Actiniaria</taxon>
        <taxon>Edwardsiidae</taxon>
        <taxon>Nematostella</taxon>
    </lineage>
</organism>
<evidence type="ECO:0000256" key="1">
    <source>
        <dbReference type="ARBA" id="ARBA00015058"/>
    </source>
</evidence>
<protein>
    <recommendedName>
        <fullName evidence="1">Serine/arginine-rich splicing factor 2</fullName>
    </recommendedName>
    <alternativeName>
        <fullName evidence="5">Splicing component, 35 kDa</fullName>
    </alternativeName>
    <alternativeName>
        <fullName evidence="4">Splicing factor SC35</fullName>
    </alternativeName>
    <alternativeName>
        <fullName evidence="3">Splicing factor, arginine/serine-rich 2</fullName>
    </alternativeName>
</protein>
<dbReference type="eggNOG" id="KOG0118">
    <property type="taxonomic scope" value="Eukaryota"/>
</dbReference>
<dbReference type="GO" id="GO:0003723">
    <property type="term" value="F:RNA binding"/>
    <property type="evidence" value="ECO:0007669"/>
    <property type="project" value="UniProtKB-UniRule"/>
</dbReference>
<dbReference type="FunCoup" id="A7SMB0">
    <property type="interactions" value="410"/>
</dbReference>
<dbReference type="Proteomes" id="UP000001593">
    <property type="component" value="Unassembled WGS sequence"/>
</dbReference>
<dbReference type="OMA" id="IRIDFAV"/>
<dbReference type="PANTHER" id="PTHR48028">
    <property type="entry name" value="GLYCINE-RICH RNA-BINDING PROTEIN RZ1A"/>
    <property type="match status" value="1"/>
</dbReference>
<evidence type="ECO:0000256" key="4">
    <source>
        <dbReference type="ARBA" id="ARBA00029667"/>
    </source>
</evidence>
<evidence type="ECO:0000256" key="7">
    <source>
        <dbReference type="SAM" id="MobiDB-lite"/>
    </source>
</evidence>
<gene>
    <name evidence="9" type="ORF">NEMVEDRAFT_v1g172093</name>
</gene>
<feature type="compositionally biased region" description="Gly residues" evidence="7">
    <location>
        <begin position="88"/>
        <end position="118"/>
    </location>
</feature>
<dbReference type="Pfam" id="PF00076">
    <property type="entry name" value="RRM_1"/>
    <property type="match status" value="1"/>
</dbReference>
<dbReference type="HOGENOM" id="CLU_012062_28_1_1"/>
<dbReference type="InterPro" id="IPR051106">
    <property type="entry name" value="RNA-bind/splicing_reg"/>
</dbReference>
<dbReference type="InterPro" id="IPR000504">
    <property type="entry name" value="RRM_dom"/>
</dbReference>
<evidence type="ECO:0000256" key="3">
    <source>
        <dbReference type="ARBA" id="ARBA00029589"/>
    </source>
</evidence>
<evidence type="ECO:0000256" key="5">
    <source>
        <dbReference type="ARBA" id="ARBA00032663"/>
    </source>
</evidence>
<dbReference type="SMART" id="SM00360">
    <property type="entry name" value="RRM"/>
    <property type="match status" value="1"/>
</dbReference>
<feature type="region of interest" description="Disordered" evidence="7">
    <location>
        <begin position="65"/>
        <end position="139"/>
    </location>
</feature>
<evidence type="ECO:0000313" key="10">
    <source>
        <dbReference type="Proteomes" id="UP000001593"/>
    </source>
</evidence>
<dbReference type="OrthoDB" id="4207594at2759"/>
<dbReference type="InterPro" id="IPR012677">
    <property type="entry name" value="Nucleotide-bd_a/b_plait_sf"/>
</dbReference>
<dbReference type="PROSITE" id="PS50102">
    <property type="entry name" value="RRM"/>
    <property type="match status" value="1"/>
</dbReference>
<dbReference type="KEGG" id="nve:5506545"/>
<feature type="domain" description="RRM" evidence="8">
    <location>
        <begin position="5"/>
        <end position="82"/>
    </location>
</feature>
<dbReference type="EMBL" id="DS469707">
    <property type="protein sequence ID" value="EDO35154.1"/>
    <property type="molecule type" value="Genomic_DNA"/>
</dbReference>
<dbReference type="AlphaFoldDB" id="A7SMB0"/>
<dbReference type="STRING" id="45351.A7SMB0"/>
<dbReference type="PhylomeDB" id="A7SMB0"/>
<keyword evidence="10" id="KW-1185">Reference proteome</keyword>
<keyword evidence="2 6" id="KW-0694">RNA-binding</keyword>
<dbReference type="InterPro" id="IPR035979">
    <property type="entry name" value="RBD_domain_sf"/>
</dbReference>
<accession>A7SMB0</accession>
<name>A7SMB0_NEMVE</name>
<dbReference type="PANTHER" id="PTHR48028:SF2">
    <property type="entry name" value="GLYCINE-RICH RNA-BINDING PROTEIN RZ1A"/>
    <property type="match status" value="1"/>
</dbReference>
<dbReference type="SUPFAM" id="SSF54928">
    <property type="entry name" value="RNA-binding domain, RBD"/>
    <property type="match status" value="1"/>
</dbReference>